<gene>
    <name evidence="5" type="ORF">TCLT_LOCUS508</name>
</gene>
<evidence type="ECO:0000313" key="6">
    <source>
        <dbReference type="Proteomes" id="UP000276776"/>
    </source>
</evidence>
<protein>
    <submittedName>
        <fullName evidence="7">Transcription initiation factor TFIID subunit 8</fullName>
    </submittedName>
</protein>
<dbReference type="STRING" id="103827.A0A0N5CKB4"/>
<dbReference type="InterPro" id="IPR003195">
    <property type="entry name" value="TFIID_TAF13"/>
</dbReference>
<evidence type="ECO:0000313" key="5">
    <source>
        <dbReference type="EMBL" id="VDM95502.1"/>
    </source>
</evidence>
<evidence type="ECO:0000313" key="7">
    <source>
        <dbReference type="WBParaSite" id="TCLT_0000050701-mRNA-1"/>
    </source>
</evidence>
<sequence>MTMRLASGSVPEDVYEAIGKLMFAYGDEAKPLQRSHQFVANVLYNQMMDTISRASNCAAQRGCKRIECLDLLFLFRKKPFHLLRIYNIVKSADLLKAFNETGEAQFDILTEAPSSSSSFCGKAAQAIYESIGLFDVTGELQLYLKDETRIDVEKRERLRRLSERAAHMDEFEYKNYTLARAYSFCAGHSIRKARIRRFLKWLGDPEIAPNALLVLNYIACEMICRIVEGALLSRKEEDMNRLDDVYPLKALQLKHYEESLRRNEAYRIGGNIVLGSYYC</sequence>
<dbReference type="GO" id="GO:0003713">
    <property type="term" value="F:transcription coactivator activity"/>
    <property type="evidence" value="ECO:0007669"/>
    <property type="project" value="TreeGrafter"/>
</dbReference>
<keyword evidence="3" id="KW-0804">Transcription</keyword>
<keyword evidence="4" id="KW-0539">Nucleus</keyword>
<dbReference type="EMBL" id="UYYF01000038">
    <property type="protein sequence ID" value="VDM95502.1"/>
    <property type="molecule type" value="Genomic_DNA"/>
</dbReference>
<evidence type="ECO:0000256" key="2">
    <source>
        <dbReference type="ARBA" id="ARBA00023015"/>
    </source>
</evidence>
<evidence type="ECO:0000256" key="4">
    <source>
        <dbReference type="ARBA" id="ARBA00023242"/>
    </source>
</evidence>
<evidence type="ECO:0000256" key="3">
    <source>
        <dbReference type="ARBA" id="ARBA00023163"/>
    </source>
</evidence>
<name>A0A0N5CKB4_THECL</name>
<dbReference type="Pfam" id="PF02269">
    <property type="entry name" value="TFIID-18kDa"/>
    <property type="match status" value="1"/>
</dbReference>
<proteinExistence type="predicted"/>
<accession>A0A0N5CKB4</accession>
<keyword evidence="2" id="KW-0805">Transcription regulation</keyword>
<dbReference type="PANTHER" id="PTHR11380:SF16">
    <property type="entry name" value="TRANSCRIPTION INITIATION PROTEIN SPT3 HOMOLOG"/>
    <property type="match status" value="1"/>
</dbReference>
<reference evidence="7" key="1">
    <citation type="submission" date="2017-02" db="UniProtKB">
        <authorList>
            <consortium name="WormBaseParasite"/>
        </authorList>
    </citation>
    <scope>IDENTIFICATION</scope>
</reference>
<comment type="subcellular location">
    <subcellularLocation>
        <location evidence="1">Nucleus</location>
    </subcellularLocation>
</comment>
<organism evidence="7">
    <name type="scientific">Thelazia callipaeda</name>
    <name type="common">Oriental eyeworm</name>
    <name type="synonym">Parasitic nematode</name>
    <dbReference type="NCBI Taxonomy" id="103827"/>
    <lineage>
        <taxon>Eukaryota</taxon>
        <taxon>Metazoa</taxon>
        <taxon>Ecdysozoa</taxon>
        <taxon>Nematoda</taxon>
        <taxon>Chromadorea</taxon>
        <taxon>Rhabditida</taxon>
        <taxon>Spirurina</taxon>
        <taxon>Spiruromorpha</taxon>
        <taxon>Thelazioidea</taxon>
        <taxon>Thelaziidae</taxon>
        <taxon>Thelazia</taxon>
    </lineage>
</organism>
<dbReference type="PANTHER" id="PTHR11380">
    <property type="entry name" value="TRANSCRIPTION INITIATION FACTOR TFIID/SUPT3-RELATED"/>
    <property type="match status" value="1"/>
</dbReference>
<dbReference type="GO" id="GO:0006366">
    <property type="term" value="P:transcription by RNA polymerase II"/>
    <property type="evidence" value="ECO:0007669"/>
    <property type="project" value="InterPro"/>
</dbReference>
<dbReference type="CDD" id="cd22926">
    <property type="entry name" value="HFD_SPT3"/>
    <property type="match status" value="1"/>
</dbReference>
<evidence type="ECO:0000256" key="1">
    <source>
        <dbReference type="ARBA" id="ARBA00004123"/>
    </source>
</evidence>
<dbReference type="GO" id="GO:0005634">
    <property type="term" value="C:nucleus"/>
    <property type="evidence" value="ECO:0007669"/>
    <property type="project" value="UniProtKB-SubCell"/>
</dbReference>
<dbReference type="OMA" id="YSFCAGH"/>
<dbReference type="Proteomes" id="UP000276776">
    <property type="component" value="Unassembled WGS sequence"/>
</dbReference>
<dbReference type="OrthoDB" id="66982at2759"/>
<keyword evidence="6" id="KW-1185">Reference proteome</keyword>
<dbReference type="AlphaFoldDB" id="A0A0N5CKB4"/>
<reference evidence="5 6" key="2">
    <citation type="submission" date="2018-11" db="EMBL/GenBank/DDBJ databases">
        <authorList>
            <consortium name="Pathogen Informatics"/>
        </authorList>
    </citation>
    <scope>NUCLEOTIDE SEQUENCE [LARGE SCALE GENOMIC DNA]</scope>
</reference>
<dbReference type="WBParaSite" id="TCLT_0000050701-mRNA-1">
    <property type="protein sequence ID" value="TCLT_0000050701-mRNA-1"/>
    <property type="gene ID" value="TCLT_0000050701"/>
</dbReference>